<comment type="caution">
    <text evidence="2">The sequence shown here is derived from an EMBL/GenBank/DDBJ whole genome shotgun (WGS) entry which is preliminary data.</text>
</comment>
<feature type="region of interest" description="Disordered" evidence="1">
    <location>
        <begin position="1"/>
        <end position="30"/>
    </location>
</feature>
<feature type="compositionally biased region" description="Basic and acidic residues" evidence="1">
    <location>
        <begin position="1"/>
        <end position="11"/>
    </location>
</feature>
<evidence type="ECO:0000313" key="2">
    <source>
        <dbReference type="EMBL" id="MCP9000122.1"/>
    </source>
</evidence>
<evidence type="ECO:0000256" key="1">
    <source>
        <dbReference type="SAM" id="MobiDB-lite"/>
    </source>
</evidence>
<evidence type="ECO:0000313" key="3">
    <source>
        <dbReference type="Proteomes" id="UP001524318"/>
    </source>
</evidence>
<sequence length="76" mass="8061">MTELNEPHHPEAAQPTPEWPDTAAPATTDPTIAAIMAALDGVERLPVSEHEAVYGDLHDALLHALNEEALNGEGEA</sequence>
<organism evidence="2 3">
    <name type="scientific">Pseudarthrobacter humi</name>
    <dbReference type="NCBI Taxonomy" id="2952523"/>
    <lineage>
        <taxon>Bacteria</taxon>
        <taxon>Bacillati</taxon>
        <taxon>Actinomycetota</taxon>
        <taxon>Actinomycetes</taxon>
        <taxon>Micrococcales</taxon>
        <taxon>Micrococcaceae</taxon>
        <taxon>Pseudarthrobacter</taxon>
    </lineage>
</organism>
<dbReference type="EMBL" id="JANCLV010000006">
    <property type="protein sequence ID" value="MCP9000122.1"/>
    <property type="molecule type" value="Genomic_DNA"/>
</dbReference>
<accession>A0ABT1LNW2</accession>
<protein>
    <submittedName>
        <fullName evidence="2">Uncharacterized protein</fullName>
    </submittedName>
</protein>
<gene>
    <name evidence="2" type="ORF">NFC73_10320</name>
</gene>
<reference evidence="2 3" key="1">
    <citation type="submission" date="2022-06" db="EMBL/GenBank/DDBJ databases">
        <title>Pseudarthrobacter sp. strain RMG13 Genome sequencing and assembly.</title>
        <authorList>
            <person name="Kim I."/>
        </authorList>
    </citation>
    <scope>NUCLEOTIDE SEQUENCE [LARGE SCALE GENOMIC DNA]</scope>
    <source>
        <strain evidence="2 3">RMG13</strain>
    </source>
</reference>
<name>A0ABT1LNW2_9MICC</name>
<dbReference type="Proteomes" id="UP001524318">
    <property type="component" value="Unassembled WGS sequence"/>
</dbReference>
<keyword evidence="3" id="KW-1185">Reference proteome</keyword>
<dbReference type="RefSeq" id="WP_254749912.1">
    <property type="nucleotide sequence ID" value="NZ_JANCLV010000006.1"/>
</dbReference>
<proteinExistence type="predicted"/>
<feature type="compositionally biased region" description="Low complexity" evidence="1">
    <location>
        <begin position="15"/>
        <end position="30"/>
    </location>
</feature>